<name>A0A4U1JT17_RHOCA</name>
<dbReference type="Gene3D" id="1.20.1440.100">
    <property type="entry name" value="SG protein - dephosphorylation function"/>
    <property type="match status" value="1"/>
</dbReference>
<organism evidence="4 5">
    <name type="scientific">Rhodobacter capsulatus</name>
    <name type="common">Rhodopseudomonas capsulata</name>
    <dbReference type="NCBI Taxonomy" id="1061"/>
    <lineage>
        <taxon>Bacteria</taxon>
        <taxon>Pseudomonadati</taxon>
        <taxon>Pseudomonadota</taxon>
        <taxon>Alphaproteobacteria</taxon>
        <taxon>Rhodobacterales</taxon>
        <taxon>Rhodobacter group</taxon>
        <taxon>Rhodobacter</taxon>
    </lineage>
</organism>
<sequence length="233" mass="24990">MMQSDCRAGAFAFFDVDETLVAEKTMFTILAQIGHHLPGYDARAHAAATVQLRRDGADRARVNRFFYSGLKGLEASLVRAVAQDYVAARLAENATRPFLIEGAVAHMQALARRGVAPVFVSGSARWFVEPIARALAVPHVLATELAVDDGGRLTGALAGDCMIGPGKRRAVETFLQRQDTDAGACFGLGDHPSDVDFLSLLGHPAFVAGNEDAEAIARRNGWPLIPNACFEEV</sequence>
<dbReference type="GO" id="GO:0046872">
    <property type="term" value="F:metal ion binding"/>
    <property type="evidence" value="ECO:0007669"/>
    <property type="project" value="UniProtKB-KW"/>
</dbReference>
<evidence type="ECO:0000256" key="1">
    <source>
        <dbReference type="ARBA" id="ARBA00022723"/>
    </source>
</evidence>
<evidence type="ECO:0000313" key="5">
    <source>
        <dbReference type="Proteomes" id="UP000310597"/>
    </source>
</evidence>
<protein>
    <submittedName>
        <fullName evidence="4">HAD-IB family hydrolase</fullName>
    </submittedName>
</protein>
<dbReference type="AlphaFoldDB" id="A0A4U1JT17"/>
<evidence type="ECO:0000256" key="3">
    <source>
        <dbReference type="ARBA" id="ARBA00022842"/>
    </source>
</evidence>
<dbReference type="InterPro" id="IPR036412">
    <property type="entry name" value="HAD-like_sf"/>
</dbReference>
<dbReference type="SUPFAM" id="SSF56784">
    <property type="entry name" value="HAD-like"/>
    <property type="match status" value="1"/>
</dbReference>
<dbReference type="RefSeq" id="WP_136906190.1">
    <property type="nucleotide sequence ID" value="NZ_SWJZ01000038.1"/>
</dbReference>
<dbReference type="GO" id="GO:0016787">
    <property type="term" value="F:hydrolase activity"/>
    <property type="evidence" value="ECO:0007669"/>
    <property type="project" value="UniProtKB-KW"/>
</dbReference>
<dbReference type="InterPro" id="IPR006385">
    <property type="entry name" value="HAD_hydro_SerB1"/>
</dbReference>
<dbReference type="PANTHER" id="PTHR43344:SF13">
    <property type="entry name" value="PHOSPHATASE RV3661-RELATED"/>
    <property type="match status" value="1"/>
</dbReference>
<dbReference type="NCBIfam" id="TIGR01488">
    <property type="entry name" value="HAD-SF-IB"/>
    <property type="match status" value="1"/>
</dbReference>
<dbReference type="Proteomes" id="UP000310597">
    <property type="component" value="Unassembled WGS sequence"/>
</dbReference>
<dbReference type="OrthoDB" id="9794212at2"/>
<gene>
    <name evidence="4" type="ORF">FBT96_09915</name>
</gene>
<dbReference type="InterPro" id="IPR023214">
    <property type="entry name" value="HAD_sf"/>
</dbReference>
<keyword evidence="2 4" id="KW-0378">Hydrolase</keyword>
<keyword evidence="3" id="KW-0460">Magnesium</keyword>
<comment type="caution">
    <text evidence="4">The sequence shown here is derived from an EMBL/GenBank/DDBJ whole genome shotgun (WGS) entry which is preliminary data.</text>
</comment>
<dbReference type="NCBIfam" id="TIGR01490">
    <property type="entry name" value="HAD-SF-IB-hyp1"/>
    <property type="match status" value="1"/>
</dbReference>
<dbReference type="PANTHER" id="PTHR43344">
    <property type="entry name" value="PHOSPHOSERINE PHOSPHATASE"/>
    <property type="match status" value="1"/>
</dbReference>
<dbReference type="Gene3D" id="3.40.50.1000">
    <property type="entry name" value="HAD superfamily/HAD-like"/>
    <property type="match status" value="1"/>
</dbReference>
<proteinExistence type="predicted"/>
<dbReference type="EMBL" id="SWJZ01000038">
    <property type="protein sequence ID" value="TKD18407.1"/>
    <property type="molecule type" value="Genomic_DNA"/>
</dbReference>
<keyword evidence="1" id="KW-0479">Metal-binding</keyword>
<accession>A0A4U1JT17</accession>
<reference evidence="4 5" key="1">
    <citation type="submission" date="2019-04" db="EMBL/GenBank/DDBJ databases">
        <title>Draft Whole-Genome sequence of the purple photosynthetic bacterium Rhodobacter capsulatus SP108 with an indigenous class A beta-lactamase.</title>
        <authorList>
            <person name="Robertson S."/>
            <person name="Meyer T.E."/>
            <person name="Kyndt J.A."/>
        </authorList>
    </citation>
    <scope>NUCLEOTIDE SEQUENCE [LARGE SCALE GENOMIC DNA]</scope>
    <source>
        <strain evidence="4 5">SP108</strain>
    </source>
</reference>
<evidence type="ECO:0000256" key="2">
    <source>
        <dbReference type="ARBA" id="ARBA00022801"/>
    </source>
</evidence>
<evidence type="ECO:0000313" key="4">
    <source>
        <dbReference type="EMBL" id="TKD18407.1"/>
    </source>
</evidence>
<dbReference type="Pfam" id="PF12710">
    <property type="entry name" value="HAD"/>
    <property type="match status" value="1"/>
</dbReference>
<dbReference type="InterPro" id="IPR050582">
    <property type="entry name" value="HAD-like_SerB"/>
</dbReference>